<dbReference type="RefSeq" id="XP_006670912.1">
    <property type="nucleotide sequence ID" value="XM_006670849.1"/>
</dbReference>
<evidence type="ECO:0000256" key="2">
    <source>
        <dbReference type="SAM" id="Phobius"/>
    </source>
</evidence>
<dbReference type="KEGG" id="cmt:CCM_05705"/>
<dbReference type="SUPFAM" id="SSF48097">
    <property type="entry name" value="Regulator of G-protein signaling, RGS"/>
    <property type="match status" value="1"/>
</dbReference>
<feature type="transmembrane region" description="Helical" evidence="2">
    <location>
        <begin position="242"/>
        <end position="266"/>
    </location>
</feature>
<dbReference type="InterPro" id="IPR036305">
    <property type="entry name" value="RGS_sf"/>
</dbReference>
<evidence type="ECO:0000313" key="3">
    <source>
        <dbReference type="EMBL" id="EGX91547.1"/>
    </source>
</evidence>
<keyword evidence="2" id="KW-0472">Membrane</keyword>
<dbReference type="InterPro" id="IPR044926">
    <property type="entry name" value="RGS_subdomain_2"/>
</dbReference>
<dbReference type="AlphaFoldDB" id="G3JGZ1"/>
<keyword evidence="2" id="KW-1133">Transmembrane helix</keyword>
<dbReference type="VEuPathDB" id="FungiDB:CCM_05705"/>
<feature type="region of interest" description="Disordered" evidence="1">
    <location>
        <begin position="486"/>
        <end position="510"/>
    </location>
</feature>
<dbReference type="OMA" id="MGALEHV"/>
<dbReference type="InParanoid" id="G3JGZ1"/>
<dbReference type="GeneID" id="18167723"/>
<accession>G3JGZ1</accession>
<feature type="transmembrane region" description="Helical" evidence="2">
    <location>
        <begin position="55"/>
        <end position="77"/>
    </location>
</feature>
<proteinExistence type="predicted"/>
<dbReference type="eggNOG" id="ENOG502SM9E">
    <property type="taxonomic scope" value="Eukaryota"/>
</dbReference>
<keyword evidence="2" id="KW-0812">Transmembrane</keyword>
<gene>
    <name evidence="3" type="ORF">CCM_05705</name>
</gene>
<protein>
    <submittedName>
        <fullName evidence="3">Regulator of G protein signaling superfamily</fullName>
    </submittedName>
</protein>
<evidence type="ECO:0000313" key="4">
    <source>
        <dbReference type="Proteomes" id="UP000001610"/>
    </source>
</evidence>
<feature type="transmembrane region" description="Helical" evidence="2">
    <location>
        <begin position="158"/>
        <end position="179"/>
    </location>
</feature>
<feature type="compositionally biased region" description="Low complexity" evidence="1">
    <location>
        <begin position="491"/>
        <end position="506"/>
    </location>
</feature>
<feature type="transmembrane region" description="Helical" evidence="2">
    <location>
        <begin position="89"/>
        <end position="106"/>
    </location>
</feature>
<sequence>MESEFGASPPSKPTPHVDALGLWWACWTCLWTAVLASGMAFLIRKRRTPMMRMRGLGLSLTAITLLHLYWISGQLVYLFGAMAPADAEYWVMGTYFPFCIALFHASNARFLHVAKRQQQFAPMEKSAAGLKPPLPPPPKASGAGLVGRFRRLDYTAKMVVLVASGMLFQLFLTVLMYSISRKFHASFGIPGTHVEGTEEDRNAAMGRGWEWWPTCLWQLVWAWVIAPVILWKSRNIKDTHGWRLQTIGCTLANLHATPMWMIALYVPAMEGVNQYFLPPQWICLSIFLMEIFTVFVPCWEVLRYQSLQKETLDSIAQWESKKRAGVSKDGKSLLSSGDSSTVVDSVLSGKRSAVSSVASRSSESIMSMSALEYVLERNPAPLQHYSALRDFSGENIAFLTSVSEWRNSFPRSVRTAAQYPHGDDAHLRALVLERFHRALRIYAQFVSVRDAPFPINISSPQQKALEAVFEGPTRLLYGEKRVPGVADWDSASEPPASATGSASETGSAEDRVQYWGEVPDGFNETIFDDAEKSIKYLVLTNTWPKFVRERRASNPSDEDAETGGVMRVVRDGQSRQ</sequence>
<organism evidence="3 4">
    <name type="scientific">Cordyceps militaris (strain CM01)</name>
    <name type="common">Caterpillar fungus</name>
    <dbReference type="NCBI Taxonomy" id="983644"/>
    <lineage>
        <taxon>Eukaryota</taxon>
        <taxon>Fungi</taxon>
        <taxon>Dikarya</taxon>
        <taxon>Ascomycota</taxon>
        <taxon>Pezizomycotina</taxon>
        <taxon>Sordariomycetes</taxon>
        <taxon>Hypocreomycetidae</taxon>
        <taxon>Hypocreales</taxon>
        <taxon>Cordycipitaceae</taxon>
        <taxon>Cordyceps</taxon>
    </lineage>
</organism>
<keyword evidence="4" id="KW-1185">Reference proteome</keyword>
<dbReference type="Proteomes" id="UP000001610">
    <property type="component" value="Unassembled WGS sequence"/>
</dbReference>
<dbReference type="EMBL" id="JH126402">
    <property type="protein sequence ID" value="EGX91547.1"/>
    <property type="molecule type" value="Genomic_DNA"/>
</dbReference>
<dbReference type="Gene3D" id="1.10.167.10">
    <property type="entry name" value="Regulator of G-protein Signalling 4, domain 2"/>
    <property type="match status" value="1"/>
</dbReference>
<feature type="region of interest" description="Disordered" evidence="1">
    <location>
        <begin position="548"/>
        <end position="576"/>
    </location>
</feature>
<reference evidence="3 4" key="1">
    <citation type="journal article" date="2011" name="Genome Biol.">
        <title>Genome sequence of the insect pathogenic fungus Cordyceps militaris, a valued traditional Chinese medicine.</title>
        <authorList>
            <person name="Zheng P."/>
            <person name="Xia Y."/>
            <person name="Xiao G."/>
            <person name="Xiong C."/>
            <person name="Hu X."/>
            <person name="Zhang S."/>
            <person name="Zheng H."/>
            <person name="Huang Y."/>
            <person name="Zhou Y."/>
            <person name="Wang S."/>
            <person name="Zhao G.P."/>
            <person name="Liu X."/>
            <person name="St Leger R.J."/>
            <person name="Wang C."/>
        </authorList>
    </citation>
    <scope>NUCLEOTIDE SEQUENCE [LARGE SCALE GENOMIC DNA]</scope>
    <source>
        <strain evidence="3 4">CM01</strain>
    </source>
</reference>
<evidence type="ECO:0000256" key="1">
    <source>
        <dbReference type="SAM" id="MobiDB-lite"/>
    </source>
</evidence>
<dbReference type="OrthoDB" id="5313079at2759"/>
<feature type="transmembrane region" description="Helical" evidence="2">
    <location>
        <begin position="211"/>
        <end position="230"/>
    </location>
</feature>
<feature type="transmembrane region" description="Helical" evidence="2">
    <location>
        <begin position="20"/>
        <end position="43"/>
    </location>
</feature>
<dbReference type="HOGENOM" id="CLU_022448_0_0_1"/>
<feature type="transmembrane region" description="Helical" evidence="2">
    <location>
        <begin position="278"/>
        <end position="299"/>
    </location>
</feature>
<name>G3JGZ1_CORMM</name>